<dbReference type="InterPro" id="IPR039480">
    <property type="entry name" value="C-C_Bond_Lyase-like"/>
</dbReference>
<dbReference type="InterPro" id="IPR015813">
    <property type="entry name" value="Pyrv/PenolPyrv_kinase-like_dom"/>
</dbReference>
<proteinExistence type="predicted"/>
<gene>
    <name evidence="4" type="ORF">WMO13_10060</name>
</gene>
<evidence type="ECO:0000313" key="4">
    <source>
        <dbReference type="EMBL" id="WZW87690.1"/>
    </source>
</evidence>
<dbReference type="Gene3D" id="3.20.20.60">
    <property type="entry name" value="Phosphoenolpyruvate-binding domains"/>
    <property type="match status" value="1"/>
</dbReference>
<dbReference type="PANTHER" id="PTHR32308">
    <property type="entry name" value="LYASE BETA SUBUNIT, PUTATIVE (AFU_ORTHOLOGUE AFUA_4G13030)-RELATED"/>
    <property type="match status" value="1"/>
</dbReference>
<evidence type="ECO:0000256" key="1">
    <source>
        <dbReference type="ARBA" id="ARBA00001946"/>
    </source>
</evidence>
<keyword evidence="5" id="KW-1185">Reference proteome</keyword>
<evidence type="ECO:0000256" key="2">
    <source>
        <dbReference type="ARBA" id="ARBA00022723"/>
    </source>
</evidence>
<accession>A0ABZ3BYS3</accession>
<organism evidence="4 5">
    <name type="scientific">Ignatzschineria larvae DSM 13226</name>
    <dbReference type="NCBI Taxonomy" id="1111732"/>
    <lineage>
        <taxon>Bacteria</taxon>
        <taxon>Pseudomonadati</taxon>
        <taxon>Pseudomonadota</taxon>
        <taxon>Gammaproteobacteria</taxon>
        <taxon>Cardiobacteriales</taxon>
        <taxon>Ignatzschineriaceae</taxon>
        <taxon>Ignatzschineria</taxon>
    </lineage>
</organism>
<dbReference type="PIRSF" id="PIRSF015582">
    <property type="entry name" value="Cit_lyase_B"/>
    <property type="match status" value="1"/>
</dbReference>
<evidence type="ECO:0000256" key="3">
    <source>
        <dbReference type="ARBA" id="ARBA00022842"/>
    </source>
</evidence>
<dbReference type="Pfam" id="PF15617">
    <property type="entry name" value="C-C_Bond_Lyase"/>
    <property type="match status" value="1"/>
</dbReference>
<keyword evidence="4" id="KW-0456">Lyase</keyword>
<dbReference type="InterPro" id="IPR011206">
    <property type="entry name" value="Citrate_lyase_beta/mcl1/mcl2"/>
</dbReference>
<sequence>MKQQLSPWQLGATLYMPATRQDLLEVILTRKYPQLRSLILCLEDSVSDADLDFAINNLHATLISLAKVKQSGVYLGNSGADEKVNTNVAMITPLVFIRPRNIAIAEQIIAHMPLSGVSGFVLPKYTLSEVDVWWRLLENTSLYLMPTLEERAIYDVTKMEELAVTLRDHPCYSRIIALRIGGNDLMNGLRLRRDRNYTLYEGPMGYLIKMLVSVFASKGFYLTAPVCEHIESDFLIKELELDLLHGLVGKTVIHPTQISVVEEAYRVPRQSYEEAKQILSAQFAVFKVNGSMCEPVTQSQWAADIIERERFFGIKV</sequence>
<dbReference type="EMBL" id="CP150637">
    <property type="protein sequence ID" value="WZW87690.1"/>
    <property type="molecule type" value="Genomic_DNA"/>
</dbReference>
<dbReference type="RefSeq" id="WP_034855660.1">
    <property type="nucleotide sequence ID" value="NZ_AZOD01000015.1"/>
</dbReference>
<keyword evidence="3" id="KW-0460">Magnesium</keyword>
<evidence type="ECO:0000313" key="5">
    <source>
        <dbReference type="Proteomes" id="UP001449178"/>
    </source>
</evidence>
<comment type="cofactor">
    <cofactor evidence="1">
        <name>Mg(2+)</name>
        <dbReference type="ChEBI" id="CHEBI:18420"/>
    </cofactor>
</comment>
<protein>
    <submittedName>
        <fullName evidence="4">HpcH/HpaI aldolase/citrate lyase family protein</fullName>
    </submittedName>
</protein>
<dbReference type="InterPro" id="IPR040442">
    <property type="entry name" value="Pyrv_kinase-like_dom_sf"/>
</dbReference>
<dbReference type="GO" id="GO:0016829">
    <property type="term" value="F:lyase activity"/>
    <property type="evidence" value="ECO:0007669"/>
    <property type="project" value="UniProtKB-KW"/>
</dbReference>
<dbReference type="Proteomes" id="UP001449178">
    <property type="component" value="Chromosome"/>
</dbReference>
<keyword evidence="2" id="KW-0479">Metal-binding</keyword>
<name>A0ABZ3BYS3_9GAMM</name>
<dbReference type="SUPFAM" id="SSF51621">
    <property type="entry name" value="Phosphoenolpyruvate/pyruvate domain"/>
    <property type="match status" value="1"/>
</dbReference>
<reference evidence="4 5" key="1">
    <citation type="submission" date="2024-03" db="EMBL/GenBank/DDBJ databases">
        <title>Complete Genome Sequence and Annotation of Ignatzschineria larvae DSM 13226.</title>
        <authorList>
            <person name="Cantrell E."/>
            <person name="Burcham Z.M."/>
        </authorList>
    </citation>
    <scope>NUCLEOTIDE SEQUENCE [LARGE SCALE GENOMIC DNA]</scope>
    <source>
        <strain evidence="4 5">DSM 13226</strain>
    </source>
</reference>
<dbReference type="PANTHER" id="PTHR32308:SF10">
    <property type="entry name" value="CITRATE LYASE SUBUNIT BETA"/>
    <property type="match status" value="1"/>
</dbReference>